<keyword evidence="2" id="KW-1185">Reference proteome</keyword>
<dbReference type="RefSeq" id="WP_035708873.1">
    <property type="nucleotide sequence ID" value="NZ_CAMIFG010000013.1"/>
</dbReference>
<protein>
    <submittedName>
        <fullName evidence="1">Uncharacterized protein</fullName>
    </submittedName>
</protein>
<dbReference type="AlphaFoldDB" id="A0A086Y8S4"/>
<dbReference type="OrthoDB" id="7502269at2"/>
<accession>A0A086Y8S4</accession>
<organism evidence="1 2">
    <name type="scientific">Haematobacter massiliensis</name>
    <dbReference type="NCBI Taxonomy" id="195105"/>
    <lineage>
        <taxon>Bacteria</taxon>
        <taxon>Pseudomonadati</taxon>
        <taxon>Pseudomonadota</taxon>
        <taxon>Alphaproteobacteria</taxon>
        <taxon>Rhodobacterales</taxon>
        <taxon>Paracoccaceae</taxon>
        <taxon>Haematobacter</taxon>
    </lineage>
</organism>
<evidence type="ECO:0000313" key="1">
    <source>
        <dbReference type="EMBL" id="KFI30674.1"/>
    </source>
</evidence>
<evidence type="ECO:0000313" key="2">
    <source>
        <dbReference type="Proteomes" id="UP000028826"/>
    </source>
</evidence>
<dbReference type="eggNOG" id="ENOG5032XAE">
    <property type="taxonomic scope" value="Bacteria"/>
</dbReference>
<name>A0A086Y8S4_9RHOB</name>
<dbReference type="STRING" id="195105.CN97_12600"/>
<sequence>MIVVRRLREGIVAHFPIRFSEWLMLFPAVAMGIALRFQQDMFSVTPSFAAVARWGDETFWAVLLLGCGAMRLLALVVNGTFAGFRWSPHLRALASVAGALTWAQFAVGILSAAVFEGGTWSGVVMYSTMLLAEIVNLARASGDIQAGRGVDREHR</sequence>
<dbReference type="Proteomes" id="UP000028826">
    <property type="component" value="Unassembled WGS sequence"/>
</dbReference>
<reference evidence="1 2" key="1">
    <citation type="submission" date="2014-03" db="EMBL/GenBank/DDBJ databases">
        <title>Genome of Haematobacter massiliensis CCUG 47968.</title>
        <authorList>
            <person name="Wang D."/>
            <person name="Wang G."/>
        </authorList>
    </citation>
    <scope>NUCLEOTIDE SEQUENCE [LARGE SCALE GENOMIC DNA]</scope>
    <source>
        <strain evidence="1 2">CCUG 47968</strain>
    </source>
</reference>
<dbReference type="EMBL" id="JGYG01000003">
    <property type="protein sequence ID" value="KFI30674.1"/>
    <property type="molecule type" value="Genomic_DNA"/>
</dbReference>
<proteinExistence type="predicted"/>
<comment type="caution">
    <text evidence="1">The sequence shown here is derived from an EMBL/GenBank/DDBJ whole genome shotgun (WGS) entry which is preliminary data.</text>
</comment>
<gene>
    <name evidence="1" type="ORF">CN97_12600</name>
</gene>